<proteinExistence type="predicted"/>
<reference evidence="1" key="1">
    <citation type="submission" date="2016-10" db="EMBL/GenBank/DDBJ databases">
        <title>Sequence of Gallionella enrichment culture.</title>
        <authorList>
            <person name="Poehlein A."/>
            <person name="Muehling M."/>
            <person name="Daniel R."/>
        </authorList>
    </citation>
    <scope>NUCLEOTIDE SEQUENCE</scope>
</reference>
<organism evidence="1">
    <name type="scientific">mine drainage metagenome</name>
    <dbReference type="NCBI Taxonomy" id="410659"/>
    <lineage>
        <taxon>unclassified sequences</taxon>
        <taxon>metagenomes</taxon>
        <taxon>ecological metagenomes</taxon>
    </lineage>
</organism>
<accession>A0A1J5RRJ0</accession>
<dbReference type="AlphaFoldDB" id="A0A1J5RRJ0"/>
<comment type="caution">
    <text evidence="1">The sequence shown here is derived from an EMBL/GenBank/DDBJ whole genome shotgun (WGS) entry which is preliminary data.</text>
</comment>
<name>A0A1J5RRJ0_9ZZZZ</name>
<dbReference type="EMBL" id="MLJW01000183">
    <property type="protein sequence ID" value="OIQ94591.1"/>
    <property type="molecule type" value="Genomic_DNA"/>
</dbReference>
<gene>
    <name evidence="1" type="ORF">GALL_234470</name>
</gene>
<evidence type="ECO:0000313" key="1">
    <source>
        <dbReference type="EMBL" id="OIQ94591.1"/>
    </source>
</evidence>
<sequence>MSLPQPPAPPLPPAPQDAVAAYKSILKAVLDLRPSGMRRRLAEGLGSNPSFVSQIANPAYPTPIPAGHVEAILDICHFSPDERRRFLAAYEAAHPHRIHLVRSLAAGRTLTLSVPDLGDAERNAEFDRAVAAFVQKISRLLRE</sequence>
<protein>
    <submittedName>
        <fullName evidence="1">Uncharacterized protein</fullName>
    </submittedName>
</protein>